<protein>
    <submittedName>
        <fullName evidence="1">Uncharacterized protein</fullName>
    </submittedName>
</protein>
<organism evidence="1 2">
    <name type="scientific">Smallanthus sonchifolius</name>
    <dbReference type="NCBI Taxonomy" id="185202"/>
    <lineage>
        <taxon>Eukaryota</taxon>
        <taxon>Viridiplantae</taxon>
        <taxon>Streptophyta</taxon>
        <taxon>Embryophyta</taxon>
        <taxon>Tracheophyta</taxon>
        <taxon>Spermatophyta</taxon>
        <taxon>Magnoliopsida</taxon>
        <taxon>eudicotyledons</taxon>
        <taxon>Gunneridae</taxon>
        <taxon>Pentapetalae</taxon>
        <taxon>asterids</taxon>
        <taxon>campanulids</taxon>
        <taxon>Asterales</taxon>
        <taxon>Asteraceae</taxon>
        <taxon>Asteroideae</taxon>
        <taxon>Heliantheae alliance</taxon>
        <taxon>Millerieae</taxon>
        <taxon>Smallanthus</taxon>
    </lineage>
</organism>
<proteinExistence type="predicted"/>
<accession>A0ACB9EB00</accession>
<reference evidence="2" key="1">
    <citation type="journal article" date="2022" name="Mol. Ecol. Resour.">
        <title>The genomes of chicory, endive, great burdock and yacon provide insights into Asteraceae palaeo-polyploidization history and plant inulin production.</title>
        <authorList>
            <person name="Fan W."/>
            <person name="Wang S."/>
            <person name="Wang H."/>
            <person name="Wang A."/>
            <person name="Jiang F."/>
            <person name="Liu H."/>
            <person name="Zhao H."/>
            <person name="Xu D."/>
            <person name="Zhang Y."/>
        </authorList>
    </citation>
    <scope>NUCLEOTIDE SEQUENCE [LARGE SCALE GENOMIC DNA]</scope>
    <source>
        <strain evidence="2">cv. Yunnan</strain>
    </source>
</reference>
<name>A0ACB9EB00_9ASTR</name>
<gene>
    <name evidence="1" type="ORF">L1987_55564</name>
</gene>
<evidence type="ECO:0000313" key="1">
    <source>
        <dbReference type="EMBL" id="KAI3755758.1"/>
    </source>
</evidence>
<sequence>MLRLVRSLRLREVVREKGGSRPPALPGLNTDLDEIFMEDEWWREVKQMKRSLVEEVDAVRCGGGGGRSESIDWFCFVIWTYWEWGSGLEVKAAAAFLVYEWWVGKEQCEDGGNKCG</sequence>
<dbReference type="EMBL" id="CM042035">
    <property type="protein sequence ID" value="KAI3755758.1"/>
    <property type="molecule type" value="Genomic_DNA"/>
</dbReference>
<reference evidence="1 2" key="2">
    <citation type="journal article" date="2022" name="Mol. Ecol. Resour.">
        <title>The genomes of chicory, endive, great burdock and yacon provide insights into Asteraceae paleo-polyploidization history and plant inulin production.</title>
        <authorList>
            <person name="Fan W."/>
            <person name="Wang S."/>
            <person name="Wang H."/>
            <person name="Wang A."/>
            <person name="Jiang F."/>
            <person name="Liu H."/>
            <person name="Zhao H."/>
            <person name="Xu D."/>
            <person name="Zhang Y."/>
        </authorList>
    </citation>
    <scope>NUCLEOTIDE SEQUENCE [LARGE SCALE GENOMIC DNA]</scope>
    <source>
        <strain evidence="2">cv. Yunnan</strain>
        <tissue evidence="1">Leaves</tissue>
    </source>
</reference>
<keyword evidence="2" id="KW-1185">Reference proteome</keyword>
<dbReference type="Proteomes" id="UP001056120">
    <property type="component" value="Linkage Group LG18"/>
</dbReference>
<evidence type="ECO:0000313" key="2">
    <source>
        <dbReference type="Proteomes" id="UP001056120"/>
    </source>
</evidence>
<comment type="caution">
    <text evidence="1">The sequence shown here is derived from an EMBL/GenBank/DDBJ whole genome shotgun (WGS) entry which is preliminary data.</text>
</comment>